<feature type="region of interest" description="Disordered" evidence="12">
    <location>
        <begin position="2077"/>
        <end position="2097"/>
    </location>
</feature>
<keyword evidence="9" id="KW-0067">ATP-binding</keyword>
<dbReference type="InterPro" id="IPR050517">
    <property type="entry name" value="DDR_Repair_Kinase"/>
</dbReference>
<dbReference type="InterPro" id="IPR036940">
    <property type="entry name" value="PI3/4_kinase_cat_sf"/>
</dbReference>
<reference evidence="16 17" key="1">
    <citation type="journal article" date="2019" name="Fungal Biol. Biotechnol.">
        <title>Draft genome sequence of fastidious pathogen Ceratobasidium theobromae, which causes vascular-streak dieback in Theobroma cacao.</title>
        <authorList>
            <person name="Ali S.S."/>
            <person name="Asman A."/>
            <person name="Shao J."/>
            <person name="Firmansyah A.P."/>
            <person name="Susilo A.W."/>
            <person name="Rosmana A."/>
            <person name="McMahon P."/>
            <person name="Junaid M."/>
            <person name="Guest D."/>
            <person name="Kheng T.Y."/>
            <person name="Meinhardt L.W."/>
            <person name="Bailey B.A."/>
        </authorList>
    </citation>
    <scope>NUCLEOTIDE SEQUENCE [LARGE SCALE GENOMIC DNA]</scope>
    <source>
        <strain evidence="16 17">CT2</strain>
    </source>
</reference>
<dbReference type="InterPro" id="IPR012993">
    <property type="entry name" value="UME"/>
</dbReference>
<dbReference type="InterPro" id="IPR056802">
    <property type="entry name" value="ATR-like_M-HEAT"/>
</dbReference>
<dbReference type="Pfam" id="PF25030">
    <property type="entry name" value="M-HEAT_ATR"/>
    <property type="match status" value="1"/>
</dbReference>
<dbReference type="GO" id="GO:0004674">
    <property type="term" value="F:protein serine/threonine kinase activity"/>
    <property type="evidence" value="ECO:0007669"/>
    <property type="project" value="UniProtKB-KW"/>
</dbReference>
<dbReference type="Pfam" id="PF08064">
    <property type="entry name" value="UME"/>
    <property type="match status" value="1"/>
</dbReference>
<evidence type="ECO:0000259" key="15">
    <source>
        <dbReference type="PROSITE" id="PS51190"/>
    </source>
</evidence>
<feature type="region of interest" description="Disordered" evidence="12">
    <location>
        <begin position="2364"/>
        <end position="2392"/>
    </location>
</feature>
<dbReference type="GO" id="GO:0006281">
    <property type="term" value="P:DNA repair"/>
    <property type="evidence" value="ECO:0007669"/>
    <property type="project" value="UniProtKB-KW"/>
</dbReference>
<proteinExistence type="inferred from homology"/>
<feature type="domain" description="FAT" evidence="14">
    <location>
        <begin position="1424"/>
        <end position="1993"/>
    </location>
</feature>
<dbReference type="GO" id="GO:0000077">
    <property type="term" value="P:DNA damage checkpoint signaling"/>
    <property type="evidence" value="ECO:0007669"/>
    <property type="project" value="TreeGrafter"/>
</dbReference>
<evidence type="ECO:0000256" key="4">
    <source>
        <dbReference type="ARBA" id="ARBA00022527"/>
    </source>
</evidence>
<dbReference type="Pfam" id="PF02260">
    <property type="entry name" value="FATC"/>
    <property type="match status" value="1"/>
</dbReference>
<dbReference type="PROSITE" id="PS50290">
    <property type="entry name" value="PI3_4_KINASE_3"/>
    <property type="match status" value="1"/>
</dbReference>
<dbReference type="InterPro" id="IPR014009">
    <property type="entry name" value="PIK_FAT"/>
</dbReference>
<dbReference type="InterPro" id="IPR003152">
    <property type="entry name" value="FATC_dom"/>
</dbReference>
<evidence type="ECO:0000256" key="9">
    <source>
        <dbReference type="ARBA" id="ARBA00022840"/>
    </source>
</evidence>
<evidence type="ECO:0000256" key="5">
    <source>
        <dbReference type="ARBA" id="ARBA00022679"/>
    </source>
</evidence>
<sequence length="2451" mass="275630">MDHDGLPPETQPLALLDNRSTQQVIELLRTLSQSLALSDTGTWLPLNHPDNQHITSLLVTLSDSILKVFPRPGRDPWEQEWRELCVVSLDIQARALAKVAILYDEKKTRPPTGTERTERAWLGMLFSVQGLAHAWLLDPESHHFDPEGLEVIGQRCVDVQAVMLRFLGSGLMIGDDPARPAWEVLRPCLDELVKFVDDVVDRLGSAVFPLELSLFTTPRIYEASGVPDPLPLVSFPVTCVRGLLTAAVGAVAVLVSSLASPLASDAFLKSYRQSTVLAINELFTQLEVHSEPKLLGRLLSLVLVWLEERPTEAMGIAGQVWRMVVRRIQTTPSPNEPLWNAVDDELANVLGHIKLDATGSGWPDIEAVVMYCASNDTMSTLRTALCKLLTTQVSCLPREILQVFQNVPVDVDDSSQILLDLRRAVDSRLQVSDSQPKVMTGKRKRDDQSDQQIDTNGDVVMQDASQVQVVQSQMAQKRVIFDHISSTVFNQRRNWLVGGLGPDDESEGSFQERVVESLVAELERSTFIGVWAIVPCSLAHPTSAGSRCPLVRTGVAKTVSTFVDLCARFSQTQGVAAYDGLACALKHLNPEHNKDALGGLAVDKILVLLTNGLERPERSVRLAAGRTMAQFIQVCQYMPGDPQELTARPLAIMNKLVSDGKNSIKETALVTLCDIGKITSEYVLGRVILIHIALLQQNNLVIKGLAYAQILELGTSLNKAPFQLLSPYFKQITPLIVEKLPTSPGILLDVCQLLTVTPRDFLTYTRAPALAAAIKSRNRIIIDIIASHVEQNSGALLLENAQEYLPEVLLIEDETTVRRAMSFLCRDVLNEIIQRRTRKTDGMTEARLLGSCGAPLIGELAIQLGSEDEKRRERAHWAIGYVAQQLTSERGERSTPAVDLPGFLVNHLLGIVIHINDALQDVRGKTTVAQKNQVIRSLGMVIELVGTPCSLVSPQIMATLQSMVCIPSFAEATLSTWYSFIRALSIIDAGPLLGITTAAIIRNWESFSPESQDQATKILEYLLVDNGRDIRPHIETAVSLGDREKLKRCSRAIRRLRNSSMDLLENLLTRCSSENVNMAVQSLSELKEYLLRCRSTMEGYMIGDVFNPLLARTMKVLFNAACREGDGTEELRSWAYDCIGIIGALDPDRLDLQSGNQNLMVMHNFEDEDEAMWFTLYLISDVLVSAFRSTTDLKYQRHLAYAIQELLKQCGFTNVLVKGGAHSVPTKVRNRWKMLSQDVIETVAPLLEGRFTIQSKPLVVPKFPIYTNSPTYREWVQTWTAYLIGCVQSPRASRIFEVFRPPIRNQDVRVAKQILPHLIITISQSEGDFDHITREIVAVLQDQIDSVDGTSNPRKALSAQTVFDLMDHLNRWIRNKNQEAVRKRSELRKGRYHLKDVGNHPSVVALEYQRAKVESLLSTIDNELLSNAAFRCRAFARSLMSFEKEIFAKREQNKTEQELQPLYERLHEIYAHLDEPDGMEGTSKLVISPSLEQQIRGHEMMGRWTSAQSCWEMKLQQEPNSLEPHIGLLRCLRNLGHNDALKTHIHGVLSNHPTWESQLADLFVEGAWKLGDMDTVKRLTSDPQRQSPEMTLGRLLVSAQTDEFKVVLMNARNVLGSTITSNGATSYRRSYEAVLHLHMAREIESVYQATDYIVKSRDRGTASLTEISNVSFENLTASFDNRFKSLLPTFRVQEPVLSMRRAAFNLFSEQTPVVQEPVGQAWLTSSKIAIKASHFQTAYNSILQAQQNGTPFSFIQGCKLTKALGEPLRALQEISHSIQNVPPFPRFDPKGKLTLEAKLMAKALLLRARWMNEADRYADNDIIQGFLNASQTREKWESPHFRLGQYYDECYKQMDARAQTTRGPSINHFTCKYYVEAMKHGSKYIYQTMPRLLTIWADMAQNDYFVARERDKQFALPPGTESQYKAYKSIAVVMAHAIGELQPFQWFTALPQLLSRVTHPNRAVYKNLADIISKVVIAYPQQALWAVSPLGQSRNNDRAARGRDILEKAQAREPEVRELIIQSRAMVKELLAMSEREVPENEYTLGMQKHFPGLARLAPSELIMPLQEYLTVNLPAASARESEGSEGSEKPKTTHQPFPLNIPRFVKFNDDVEIMKSLQKPRKISAVAEDGLTYIFLCKPKDDLRKDARLMDLNSMINKLLKKNAESRRRQLHIRTYAVVILNEECGFLEWVPNTMGYRNIIVGLYEQRGLSIYCKPVMDWVQHKAKTLSDKEVSEYWTQKAIPSVLINLHEYYISYFSEPTAWLSSRLAYTRTTAVMSMVGHILGRPQLTTAKGTTFEIPETVPFRLTANMVDGFGVTGVEGAFRTACEVTMQLLRYNCGSLISVLDAFVHDPLVEWEDQKRKNERDARLARQRAGRTIDPRGRAGTSVSGSTDIKELAQNAMLPIRRKLQGLSREGRVMTVSNQVEALIREATDPVHLARMYVGWMSWI</sequence>
<dbReference type="InterPro" id="IPR016024">
    <property type="entry name" value="ARM-type_fold"/>
</dbReference>
<comment type="subcellular location">
    <subcellularLocation>
        <location evidence="1">Nucleus</location>
    </subcellularLocation>
</comment>
<feature type="region of interest" description="Disordered" evidence="12">
    <location>
        <begin position="432"/>
        <end position="451"/>
    </location>
</feature>
<comment type="similarity">
    <text evidence="2">Belongs to the PI3/PI4-kinase family. ATM subfamily.</text>
</comment>
<dbReference type="Gene3D" id="1.10.1070.11">
    <property type="entry name" value="Phosphatidylinositol 3-/4-kinase, catalytic domain"/>
    <property type="match status" value="1"/>
</dbReference>
<accession>A0A5N5QNY5</accession>
<evidence type="ECO:0000256" key="10">
    <source>
        <dbReference type="ARBA" id="ARBA00023204"/>
    </source>
</evidence>
<dbReference type="InterPro" id="IPR000403">
    <property type="entry name" value="PI3/4_kinase_cat_dom"/>
</dbReference>
<evidence type="ECO:0000256" key="3">
    <source>
        <dbReference type="ARBA" id="ARBA00012513"/>
    </source>
</evidence>
<feature type="domain" description="PI3K/PI4K catalytic" evidence="13">
    <location>
        <begin position="2108"/>
        <end position="2399"/>
    </location>
</feature>
<dbReference type="GO" id="GO:0005634">
    <property type="term" value="C:nucleus"/>
    <property type="evidence" value="ECO:0007669"/>
    <property type="project" value="UniProtKB-SubCell"/>
</dbReference>
<dbReference type="SMART" id="SM00802">
    <property type="entry name" value="UME"/>
    <property type="match status" value="1"/>
</dbReference>
<evidence type="ECO:0000256" key="1">
    <source>
        <dbReference type="ARBA" id="ARBA00004123"/>
    </source>
</evidence>
<evidence type="ECO:0000256" key="8">
    <source>
        <dbReference type="ARBA" id="ARBA00022777"/>
    </source>
</evidence>
<dbReference type="EC" id="2.7.11.1" evidence="3"/>
<organism evidence="16 17">
    <name type="scientific">Ceratobasidium theobromae</name>
    <dbReference type="NCBI Taxonomy" id="1582974"/>
    <lineage>
        <taxon>Eukaryota</taxon>
        <taxon>Fungi</taxon>
        <taxon>Dikarya</taxon>
        <taxon>Basidiomycota</taxon>
        <taxon>Agaricomycotina</taxon>
        <taxon>Agaricomycetes</taxon>
        <taxon>Cantharellales</taxon>
        <taxon>Ceratobasidiaceae</taxon>
        <taxon>Ceratobasidium</taxon>
    </lineage>
</organism>
<dbReference type="Pfam" id="PF00454">
    <property type="entry name" value="PI3_PI4_kinase"/>
    <property type="match status" value="2"/>
</dbReference>
<keyword evidence="8 16" id="KW-0418">Kinase</keyword>
<dbReference type="GO" id="GO:0005694">
    <property type="term" value="C:chromosome"/>
    <property type="evidence" value="ECO:0007669"/>
    <property type="project" value="TreeGrafter"/>
</dbReference>
<evidence type="ECO:0000313" key="17">
    <source>
        <dbReference type="Proteomes" id="UP000383932"/>
    </source>
</evidence>
<dbReference type="GO" id="GO:0000723">
    <property type="term" value="P:telomere maintenance"/>
    <property type="evidence" value="ECO:0007669"/>
    <property type="project" value="TreeGrafter"/>
</dbReference>
<dbReference type="SMART" id="SM00146">
    <property type="entry name" value="PI3Kc"/>
    <property type="match status" value="1"/>
</dbReference>
<feature type="domain" description="FATC" evidence="15">
    <location>
        <begin position="2419"/>
        <end position="2451"/>
    </location>
</feature>
<keyword evidence="10" id="KW-0234">DNA repair</keyword>
<dbReference type="Proteomes" id="UP000383932">
    <property type="component" value="Unassembled WGS sequence"/>
</dbReference>
<dbReference type="InterPro" id="IPR003151">
    <property type="entry name" value="PIK-rel_kinase_FAT"/>
</dbReference>
<dbReference type="PROSITE" id="PS51189">
    <property type="entry name" value="FAT"/>
    <property type="match status" value="1"/>
</dbReference>
<evidence type="ECO:0000256" key="12">
    <source>
        <dbReference type="SAM" id="MobiDB-lite"/>
    </source>
</evidence>
<dbReference type="Gene3D" id="3.30.1010.10">
    <property type="entry name" value="Phosphatidylinositol 3-kinase Catalytic Subunit, Chain A, domain 4"/>
    <property type="match status" value="1"/>
</dbReference>
<dbReference type="PANTHER" id="PTHR11139">
    <property type="entry name" value="ATAXIA TELANGIECTASIA MUTATED ATM -RELATED"/>
    <property type="match status" value="1"/>
</dbReference>
<keyword evidence="7" id="KW-0227">DNA damage</keyword>
<name>A0A5N5QNY5_9AGAM</name>
<dbReference type="PANTHER" id="PTHR11139:SF125">
    <property type="entry name" value="SERINE_THREONINE-PROTEIN KINASE MEC1"/>
    <property type="match status" value="1"/>
</dbReference>
<dbReference type="Pfam" id="PF02259">
    <property type="entry name" value="FAT"/>
    <property type="match status" value="1"/>
</dbReference>
<comment type="caution">
    <text evidence="16">The sequence shown here is derived from an EMBL/GenBank/DDBJ whole genome shotgun (WGS) entry which is preliminary data.</text>
</comment>
<dbReference type="InterPro" id="IPR057564">
    <property type="entry name" value="HEAT_ATR"/>
</dbReference>
<evidence type="ECO:0000256" key="2">
    <source>
        <dbReference type="ARBA" id="ARBA00010769"/>
    </source>
</evidence>
<evidence type="ECO:0000256" key="7">
    <source>
        <dbReference type="ARBA" id="ARBA00022763"/>
    </source>
</evidence>
<evidence type="ECO:0000313" key="16">
    <source>
        <dbReference type="EMBL" id="KAB5593241.1"/>
    </source>
</evidence>
<protein>
    <recommendedName>
        <fullName evidence="3">non-specific serine/threonine protein kinase</fullName>
        <ecNumber evidence="3">2.7.11.1</ecNumber>
    </recommendedName>
</protein>
<keyword evidence="11" id="KW-0539">Nucleus</keyword>
<dbReference type="InterPro" id="IPR011009">
    <property type="entry name" value="Kinase-like_dom_sf"/>
</dbReference>
<evidence type="ECO:0000256" key="6">
    <source>
        <dbReference type="ARBA" id="ARBA00022741"/>
    </source>
</evidence>
<keyword evidence="5" id="KW-0808">Transferase</keyword>
<dbReference type="EMBL" id="SSOP01000042">
    <property type="protein sequence ID" value="KAB5593241.1"/>
    <property type="molecule type" value="Genomic_DNA"/>
</dbReference>
<evidence type="ECO:0000256" key="11">
    <source>
        <dbReference type="ARBA" id="ARBA00023242"/>
    </source>
</evidence>
<keyword evidence="4" id="KW-0723">Serine/threonine-protein kinase</keyword>
<gene>
    <name evidence="16" type="ORF">CTheo_3323</name>
</gene>
<evidence type="ECO:0000259" key="14">
    <source>
        <dbReference type="PROSITE" id="PS51189"/>
    </source>
</evidence>
<dbReference type="GO" id="GO:0005524">
    <property type="term" value="F:ATP binding"/>
    <property type="evidence" value="ECO:0007669"/>
    <property type="project" value="UniProtKB-KW"/>
</dbReference>
<dbReference type="CDD" id="cd00892">
    <property type="entry name" value="PIKKc_ATR"/>
    <property type="match status" value="1"/>
</dbReference>
<dbReference type="InterPro" id="IPR011989">
    <property type="entry name" value="ARM-like"/>
</dbReference>
<dbReference type="Pfam" id="PF23593">
    <property type="entry name" value="HEAT_ATR"/>
    <property type="match status" value="1"/>
</dbReference>
<feature type="compositionally biased region" description="Basic and acidic residues" evidence="12">
    <location>
        <begin position="2080"/>
        <end position="2092"/>
    </location>
</feature>
<dbReference type="PROSITE" id="PS51190">
    <property type="entry name" value="FATC"/>
    <property type="match status" value="1"/>
</dbReference>
<keyword evidence="6" id="KW-0547">Nucleotide-binding</keyword>
<dbReference type="SUPFAM" id="SSF56112">
    <property type="entry name" value="Protein kinase-like (PK-like)"/>
    <property type="match status" value="1"/>
</dbReference>
<dbReference type="Gene3D" id="1.25.10.10">
    <property type="entry name" value="Leucine-rich Repeat Variant"/>
    <property type="match status" value="1"/>
</dbReference>
<dbReference type="OrthoDB" id="381190at2759"/>
<dbReference type="SUPFAM" id="SSF48371">
    <property type="entry name" value="ARM repeat"/>
    <property type="match status" value="2"/>
</dbReference>
<evidence type="ECO:0000259" key="13">
    <source>
        <dbReference type="PROSITE" id="PS50290"/>
    </source>
</evidence>
<dbReference type="SMART" id="SM01343">
    <property type="entry name" value="FATC"/>
    <property type="match status" value="1"/>
</dbReference>
<keyword evidence="17" id="KW-1185">Reference proteome</keyword>